<dbReference type="EMBL" id="JMSN01000022">
    <property type="protein sequence ID" value="KDN49224.1"/>
    <property type="molecule type" value="Genomic_DNA"/>
</dbReference>
<evidence type="ECO:0000313" key="1">
    <source>
        <dbReference type="EMBL" id="KDN49224.1"/>
    </source>
</evidence>
<dbReference type="InParanoid" id="A0A066WDP2"/>
<comment type="caution">
    <text evidence="1">The sequence shown here is derived from an EMBL/GenBank/DDBJ whole genome shotgun (WGS) entry which is preliminary data.</text>
</comment>
<keyword evidence="2" id="KW-1185">Reference proteome</keyword>
<dbReference type="RefSeq" id="XP_013244307.1">
    <property type="nucleotide sequence ID" value="XM_013388853.1"/>
</dbReference>
<dbReference type="AlphaFoldDB" id="A0A066WDP2"/>
<evidence type="ECO:0000313" key="2">
    <source>
        <dbReference type="Proteomes" id="UP000027361"/>
    </source>
</evidence>
<gene>
    <name evidence="1" type="ORF">K437DRAFT_79801</name>
</gene>
<dbReference type="HOGENOM" id="CLU_1662026_0_0_1"/>
<proteinExistence type="predicted"/>
<dbReference type="GeneID" id="25267825"/>
<reference evidence="1 2" key="1">
    <citation type="submission" date="2014-05" db="EMBL/GenBank/DDBJ databases">
        <title>Draft genome sequence of a rare smut relative, Tilletiaria anomala UBC 951.</title>
        <authorList>
            <consortium name="DOE Joint Genome Institute"/>
            <person name="Toome M."/>
            <person name="Kuo A."/>
            <person name="Henrissat B."/>
            <person name="Lipzen A."/>
            <person name="Tritt A."/>
            <person name="Yoshinaga Y."/>
            <person name="Zane M."/>
            <person name="Barry K."/>
            <person name="Grigoriev I.V."/>
            <person name="Spatafora J.W."/>
            <person name="Aimea M.C."/>
        </authorList>
    </citation>
    <scope>NUCLEOTIDE SEQUENCE [LARGE SCALE GENOMIC DNA]</scope>
    <source>
        <strain evidence="1 2">UBC 951</strain>
    </source>
</reference>
<organism evidence="1 2">
    <name type="scientific">Tilletiaria anomala (strain ATCC 24038 / CBS 436.72 / UBC 951)</name>
    <dbReference type="NCBI Taxonomy" id="1037660"/>
    <lineage>
        <taxon>Eukaryota</taxon>
        <taxon>Fungi</taxon>
        <taxon>Dikarya</taxon>
        <taxon>Basidiomycota</taxon>
        <taxon>Ustilaginomycotina</taxon>
        <taxon>Exobasidiomycetes</taxon>
        <taxon>Georgefischeriales</taxon>
        <taxon>Tilletiariaceae</taxon>
        <taxon>Tilletiaria</taxon>
    </lineage>
</organism>
<sequence length="159" mass="17396">MPGTRGLRETLTNPQTHFDLHSSGERCSSCRRDPAWPPGADWRPYCTVHPLPACTDELKGNVKAMLLLGILPGWLTEHYVVYNGIMNGAHTWRLGQAETSRQIDRAFPIANPEKALPGNDAGRATELCKPRDTSGHHLSGHICSIGSFVAKPSVSRACQ</sequence>
<accession>A0A066WDP2</accession>
<protein>
    <submittedName>
        <fullName evidence="1">Uncharacterized protein</fullName>
    </submittedName>
</protein>
<name>A0A066WDP2_TILAU</name>
<dbReference type="Proteomes" id="UP000027361">
    <property type="component" value="Unassembled WGS sequence"/>
</dbReference>